<evidence type="ECO:0000256" key="9">
    <source>
        <dbReference type="PROSITE-ProRule" id="PRU00175"/>
    </source>
</evidence>
<dbReference type="AlphaFoldDB" id="A0AAD8IM25"/>
<keyword evidence="6 10" id="KW-1133">Transmembrane helix</keyword>
<evidence type="ECO:0000256" key="10">
    <source>
        <dbReference type="SAM" id="Phobius"/>
    </source>
</evidence>
<proteinExistence type="inferred from homology"/>
<dbReference type="PANTHER" id="PTHR46539">
    <property type="entry name" value="E3 UBIQUITIN-PROTEIN LIGASE ATL42"/>
    <property type="match status" value="1"/>
</dbReference>
<dbReference type="PROSITE" id="PS50089">
    <property type="entry name" value="ZF_RING_2"/>
    <property type="match status" value="1"/>
</dbReference>
<dbReference type="InterPro" id="IPR001841">
    <property type="entry name" value="Znf_RING"/>
</dbReference>
<protein>
    <submittedName>
        <fullName evidence="12">Zinc finger, RING/FYVE/PHD-type</fullName>
    </submittedName>
</protein>
<dbReference type="Proteomes" id="UP001237642">
    <property type="component" value="Unassembled WGS sequence"/>
</dbReference>
<evidence type="ECO:0000259" key="11">
    <source>
        <dbReference type="PROSITE" id="PS50089"/>
    </source>
</evidence>
<comment type="caution">
    <text evidence="12">The sequence shown here is derived from an EMBL/GenBank/DDBJ whole genome shotgun (WGS) entry which is preliminary data.</text>
</comment>
<dbReference type="Pfam" id="PF13639">
    <property type="entry name" value="zf-RING_2"/>
    <property type="match status" value="1"/>
</dbReference>
<organism evidence="12 13">
    <name type="scientific">Heracleum sosnowskyi</name>
    <dbReference type="NCBI Taxonomy" id="360622"/>
    <lineage>
        <taxon>Eukaryota</taxon>
        <taxon>Viridiplantae</taxon>
        <taxon>Streptophyta</taxon>
        <taxon>Embryophyta</taxon>
        <taxon>Tracheophyta</taxon>
        <taxon>Spermatophyta</taxon>
        <taxon>Magnoliopsida</taxon>
        <taxon>eudicotyledons</taxon>
        <taxon>Gunneridae</taxon>
        <taxon>Pentapetalae</taxon>
        <taxon>asterids</taxon>
        <taxon>campanulids</taxon>
        <taxon>Apiales</taxon>
        <taxon>Apiaceae</taxon>
        <taxon>Apioideae</taxon>
        <taxon>apioid superclade</taxon>
        <taxon>Tordylieae</taxon>
        <taxon>Tordyliinae</taxon>
        <taxon>Heracleum</taxon>
    </lineage>
</organism>
<evidence type="ECO:0000256" key="1">
    <source>
        <dbReference type="ARBA" id="ARBA00004370"/>
    </source>
</evidence>
<keyword evidence="7 10" id="KW-0472">Membrane</keyword>
<keyword evidence="5" id="KW-0862">Zinc</keyword>
<evidence type="ECO:0000256" key="3">
    <source>
        <dbReference type="ARBA" id="ARBA00022723"/>
    </source>
</evidence>
<dbReference type="PANTHER" id="PTHR46539:SF9">
    <property type="entry name" value="RING-H2 FINGER PROTEIN ATL56"/>
    <property type="match status" value="1"/>
</dbReference>
<evidence type="ECO:0000256" key="6">
    <source>
        <dbReference type="ARBA" id="ARBA00022989"/>
    </source>
</evidence>
<gene>
    <name evidence="12" type="ORF">POM88_016475</name>
</gene>
<comment type="similarity">
    <text evidence="8">Belongs to the RING-type zinc finger family. ATL subfamily.</text>
</comment>
<comment type="subcellular location">
    <subcellularLocation>
        <location evidence="1">Membrane</location>
    </subcellularLocation>
</comment>
<evidence type="ECO:0000256" key="7">
    <source>
        <dbReference type="ARBA" id="ARBA00023136"/>
    </source>
</evidence>
<name>A0AAD8IM25_9APIA</name>
<dbReference type="GO" id="GO:0008270">
    <property type="term" value="F:zinc ion binding"/>
    <property type="evidence" value="ECO:0007669"/>
    <property type="project" value="UniProtKB-KW"/>
</dbReference>
<reference evidence="12" key="2">
    <citation type="submission" date="2023-05" db="EMBL/GenBank/DDBJ databases">
        <authorList>
            <person name="Schelkunov M.I."/>
        </authorList>
    </citation>
    <scope>NUCLEOTIDE SEQUENCE</scope>
    <source>
        <strain evidence="12">Hsosn_3</strain>
        <tissue evidence="12">Leaf</tissue>
    </source>
</reference>
<keyword evidence="3" id="KW-0479">Metal-binding</keyword>
<dbReference type="InterPro" id="IPR013083">
    <property type="entry name" value="Znf_RING/FYVE/PHD"/>
</dbReference>
<evidence type="ECO:0000256" key="8">
    <source>
        <dbReference type="ARBA" id="ARBA00024209"/>
    </source>
</evidence>
<dbReference type="SMART" id="SM00184">
    <property type="entry name" value="RING"/>
    <property type="match status" value="1"/>
</dbReference>
<evidence type="ECO:0000256" key="2">
    <source>
        <dbReference type="ARBA" id="ARBA00022692"/>
    </source>
</evidence>
<dbReference type="SUPFAM" id="SSF57850">
    <property type="entry name" value="RING/U-box"/>
    <property type="match status" value="1"/>
</dbReference>
<evidence type="ECO:0000256" key="4">
    <source>
        <dbReference type="ARBA" id="ARBA00022771"/>
    </source>
</evidence>
<keyword evidence="13" id="KW-1185">Reference proteome</keyword>
<dbReference type="GO" id="GO:0016020">
    <property type="term" value="C:membrane"/>
    <property type="evidence" value="ECO:0007669"/>
    <property type="project" value="UniProtKB-SubCell"/>
</dbReference>
<evidence type="ECO:0000256" key="5">
    <source>
        <dbReference type="ARBA" id="ARBA00022833"/>
    </source>
</evidence>
<evidence type="ECO:0000313" key="13">
    <source>
        <dbReference type="Proteomes" id="UP001237642"/>
    </source>
</evidence>
<sequence>MLFILSTFLFIGIAAVSTIFFLLAISSLHLCRRRRRYHHRRRSMQTILTTELQQHLPHFRYEISVETNKECAVCLESFETGEWCRRLVGCNHVFHVTCVDSWLAKVLNCPVCRAPVRFNSRASLSCGISSYEQSDDEFKVLWAGV</sequence>
<evidence type="ECO:0000313" key="12">
    <source>
        <dbReference type="EMBL" id="KAK1388297.1"/>
    </source>
</evidence>
<reference evidence="12" key="1">
    <citation type="submission" date="2023-02" db="EMBL/GenBank/DDBJ databases">
        <title>Genome of toxic invasive species Heracleum sosnowskyi carries increased number of genes despite the absence of recent whole-genome duplications.</title>
        <authorList>
            <person name="Schelkunov M."/>
            <person name="Shtratnikova V."/>
            <person name="Makarenko M."/>
            <person name="Klepikova A."/>
            <person name="Omelchenko D."/>
            <person name="Novikova G."/>
            <person name="Obukhova E."/>
            <person name="Bogdanov V."/>
            <person name="Penin A."/>
            <person name="Logacheva M."/>
        </authorList>
    </citation>
    <scope>NUCLEOTIDE SEQUENCE</scope>
    <source>
        <strain evidence="12">Hsosn_3</strain>
        <tissue evidence="12">Leaf</tissue>
    </source>
</reference>
<dbReference type="EMBL" id="JAUIZM010000004">
    <property type="protein sequence ID" value="KAK1388297.1"/>
    <property type="molecule type" value="Genomic_DNA"/>
</dbReference>
<feature type="domain" description="RING-type" evidence="11">
    <location>
        <begin position="71"/>
        <end position="113"/>
    </location>
</feature>
<dbReference type="Gene3D" id="3.30.40.10">
    <property type="entry name" value="Zinc/RING finger domain, C3HC4 (zinc finger)"/>
    <property type="match status" value="1"/>
</dbReference>
<keyword evidence="2 10" id="KW-0812">Transmembrane</keyword>
<accession>A0AAD8IM25</accession>
<feature type="transmembrane region" description="Helical" evidence="10">
    <location>
        <begin position="6"/>
        <end position="31"/>
    </location>
</feature>
<keyword evidence="4 9" id="KW-0863">Zinc-finger</keyword>